<dbReference type="GO" id="GO:0043565">
    <property type="term" value="F:sequence-specific DNA binding"/>
    <property type="evidence" value="ECO:0007669"/>
    <property type="project" value="InterPro"/>
</dbReference>
<reference evidence="5 6" key="1">
    <citation type="submission" date="2018-07" db="EMBL/GenBank/DDBJ databases">
        <title>Dyella monticola sp. nov. and Dyella psychrodurans sp. nov. isolated from monsoon evergreen broad-leaved forest soil of Dinghu Mountain, China.</title>
        <authorList>
            <person name="Gao Z."/>
            <person name="Qiu L."/>
        </authorList>
    </citation>
    <scope>NUCLEOTIDE SEQUENCE [LARGE SCALE GENOMIC DNA]</scope>
    <source>
        <strain evidence="5 6">4G-K06</strain>
    </source>
</reference>
<protein>
    <submittedName>
        <fullName evidence="5">Helix-turn-helix domain-containing protein</fullName>
    </submittedName>
</protein>
<sequence>MALRFTCARRFVSFNTTIRLRGVKNAPSVTPGIYTAIPILVAWHDAMAITLDWHALCHAPRLRSREARMHEARQRFPDAVFATSLVEPGMRATAYRRWLRPIAMVEACNDAPVSASIITYRLGQITLAQSTSSPVHYLRDEDTIEKGRFGECLLLRLLIKGSVHGWFGDAKVDIKEGDIYLSDLAQTSEVWLEGDCAHINVMMRRADLGDITVHGRVLHGEWLPCRMLREHLLNFIDILRHCDADNVKEMTKATMELLRFCLRTDDVNNKDTGYFLDEARERIVTYIDEHLSESDLGALRLQREFAVSRSQLYRHFAELGGVQHYIRNKRLQAVLRDLCNEPHRSITDIIERYGFTTERQFQRAFRARFGMTASQVRADWKSKAMSDICEVIEN</sequence>
<dbReference type="Gene3D" id="1.10.10.60">
    <property type="entry name" value="Homeodomain-like"/>
    <property type="match status" value="1"/>
</dbReference>
<dbReference type="PROSITE" id="PS01124">
    <property type="entry name" value="HTH_ARAC_FAMILY_2"/>
    <property type="match status" value="1"/>
</dbReference>
<accession>A0A370X1F0</accession>
<keyword evidence="1" id="KW-0805">Transcription regulation</keyword>
<dbReference type="InterPro" id="IPR035418">
    <property type="entry name" value="AraC-bd_2"/>
</dbReference>
<organism evidence="5 6">
    <name type="scientific">Dyella monticola</name>
    <dbReference type="NCBI Taxonomy" id="1927958"/>
    <lineage>
        <taxon>Bacteria</taxon>
        <taxon>Pseudomonadati</taxon>
        <taxon>Pseudomonadota</taxon>
        <taxon>Gammaproteobacteria</taxon>
        <taxon>Lysobacterales</taxon>
        <taxon>Rhodanobacteraceae</taxon>
        <taxon>Dyella</taxon>
    </lineage>
</organism>
<evidence type="ECO:0000256" key="2">
    <source>
        <dbReference type="ARBA" id="ARBA00023125"/>
    </source>
</evidence>
<dbReference type="Pfam" id="PF14525">
    <property type="entry name" value="AraC_binding_2"/>
    <property type="match status" value="1"/>
</dbReference>
<comment type="caution">
    <text evidence="5">The sequence shown here is derived from an EMBL/GenBank/DDBJ whole genome shotgun (WGS) entry which is preliminary data.</text>
</comment>
<evidence type="ECO:0000259" key="4">
    <source>
        <dbReference type="PROSITE" id="PS01124"/>
    </source>
</evidence>
<name>A0A370X1F0_9GAMM</name>
<dbReference type="InterPro" id="IPR018062">
    <property type="entry name" value="HTH_AraC-typ_CS"/>
</dbReference>
<dbReference type="InterPro" id="IPR050204">
    <property type="entry name" value="AraC_XylS_family_regulators"/>
</dbReference>
<dbReference type="Pfam" id="PF12833">
    <property type="entry name" value="HTH_18"/>
    <property type="match status" value="1"/>
</dbReference>
<dbReference type="GO" id="GO:0003700">
    <property type="term" value="F:DNA-binding transcription factor activity"/>
    <property type="evidence" value="ECO:0007669"/>
    <property type="project" value="InterPro"/>
</dbReference>
<gene>
    <name evidence="5" type="ORF">DWU98_09050</name>
</gene>
<dbReference type="PANTHER" id="PTHR46796">
    <property type="entry name" value="HTH-TYPE TRANSCRIPTIONAL ACTIVATOR RHAS-RELATED"/>
    <property type="match status" value="1"/>
</dbReference>
<evidence type="ECO:0000256" key="3">
    <source>
        <dbReference type="ARBA" id="ARBA00023163"/>
    </source>
</evidence>
<dbReference type="PROSITE" id="PS00041">
    <property type="entry name" value="HTH_ARAC_FAMILY_1"/>
    <property type="match status" value="1"/>
</dbReference>
<evidence type="ECO:0000256" key="1">
    <source>
        <dbReference type="ARBA" id="ARBA00023015"/>
    </source>
</evidence>
<proteinExistence type="predicted"/>
<dbReference type="AlphaFoldDB" id="A0A370X1F0"/>
<feature type="domain" description="HTH araC/xylS-type" evidence="4">
    <location>
        <begin position="281"/>
        <end position="379"/>
    </location>
</feature>
<dbReference type="InterPro" id="IPR018060">
    <property type="entry name" value="HTH_AraC"/>
</dbReference>
<keyword evidence="6" id="KW-1185">Reference proteome</keyword>
<dbReference type="PANTHER" id="PTHR46796:SF6">
    <property type="entry name" value="ARAC SUBFAMILY"/>
    <property type="match status" value="1"/>
</dbReference>
<keyword evidence="2" id="KW-0238">DNA-binding</keyword>
<dbReference type="SUPFAM" id="SSF46689">
    <property type="entry name" value="Homeodomain-like"/>
    <property type="match status" value="1"/>
</dbReference>
<dbReference type="SMART" id="SM00342">
    <property type="entry name" value="HTH_ARAC"/>
    <property type="match status" value="1"/>
</dbReference>
<keyword evidence="3" id="KW-0804">Transcription</keyword>
<dbReference type="EMBL" id="QRBE01000004">
    <property type="protein sequence ID" value="RDS82182.1"/>
    <property type="molecule type" value="Genomic_DNA"/>
</dbReference>
<dbReference type="Proteomes" id="UP000254258">
    <property type="component" value="Unassembled WGS sequence"/>
</dbReference>
<evidence type="ECO:0000313" key="5">
    <source>
        <dbReference type="EMBL" id="RDS82182.1"/>
    </source>
</evidence>
<dbReference type="InterPro" id="IPR009057">
    <property type="entry name" value="Homeodomain-like_sf"/>
</dbReference>
<evidence type="ECO:0000313" key="6">
    <source>
        <dbReference type="Proteomes" id="UP000254258"/>
    </source>
</evidence>